<keyword evidence="2" id="KW-1185">Reference proteome</keyword>
<proteinExistence type="predicted"/>
<gene>
    <name evidence="1" type="ORF">AHIS1636_14870</name>
</gene>
<reference evidence="1 2" key="1">
    <citation type="journal article" date="2023" name="Int. J. Syst. Evol. Microbiol.">
        <title>Arthrobacter mangrovi sp. nov., an actinobacterium isolated from the rhizosphere of a mangrove.</title>
        <authorList>
            <person name="Hamada M."/>
            <person name="Saitou S."/>
            <person name="Enomoto N."/>
            <person name="Nanri K."/>
            <person name="Hidaka K."/>
            <person name="Miura T."/>
            <person name="Tamura T."/>
        </authorList>
    </citation>
    <scope>NUCLEOTIDE SEQUENCE [LARGE SCALE GENOMIC DNA]</scope>
    <source>
        <strain evidence="1 2">NBRC 112813</strain>
    </source>
</reference>
<dbReference type="Gene3D" id="1.25.40.10">
    <property type="entry name" value="Tetratricopeptide repeat domain"/>
    <property type="match status" value="3"/>
</dbReference>
<name>A0ABQ5MSW2_9MICC</name>
<organism evidence="1 2">
    <name type="scientific">Arthrobacter mangrovi</name>
    <dbReference type="NCBI Taxonomy" id="2966350"/>
    <lineage>
        <taxon>Bacteria</taxon>
        <taxon>Bacillati</taxon>
        <taxon>Actinomycetota</taxon>
        <taxon>Actinomycetes</taxon>
        <taxon>Micrococcales</taxon>
        <taxon>Micrococcaceae</taxon>
        <taxon>Arthrobacter</taxon>
    </lineage>
</organism>
<dbReference type="Proteomes" id="UP001209654">
    <property type="component" value="Unassembled WGS sequence"/>
</dbReference>
<dbReference type="EMBL" id="BRVS01000005">
    <property type="protein sequence ID" value="GLB67048.1"/>
    <property type="molecule type" value="Genomic_DNA"/>
</dbReference>
<accession>A0ABQ5MSW2</accession>
<dbReference type="InterPro" id="IPR011990">
    <property type="entry name" value="TPR-like_helical_dom_sf"/>
</dbReference>
<comment type="caution">
    <text evidence="1">The sequence shown here is derived from an EMBL/GenBank/DDBJ whole genome shotgun (WGS) entry which is preliminary data.</text>
</comment>
<dbReference type="SMART" id="SM00028">
    <property type="entry name" value="TPR"/>
    <property type="match status" value="6"/>
</dbReference>
<protein>
    <recommendedName>
        <fullName evidence="3">Tetratricopeptide repeat protein</fullName>
    </recommendedName>
</protein>
<evidence type="ECO:0000313" key="1">
    <source>
        <dbReference type="EMBL" id="GLB67048.1"/>
    </source>
</evidence>
<evidence type="ECO:0008006" key="3">
    <source>
        <dbReference type="Google" id="ProtNLM"/>
    </source>
</evidence>
<sequence>MALPATERRLLDVLAGAGPDPAAVPASARDCLDRAYEAAYAEDNHGAMLLAQMGLDKAGENEADVVLALYSVMIAVAQIQGDQDKAEEYLQARIATLRRTGRSLQAGVEADLGTVLFREATEPELPVLEAALEELVADKAGPGVIADVKLAVAVALSQQGARPRALELLEQAVDGYAAGDRTDSMAGALMYLAHTYLQAEHPRRAIAAADRLLSLPANRALAASMWLLKANLASTGEHVEDAIEYALTALELYAACGVRKGAVSAAVVVAQLCAAAGDDESSVLAWRAAVQQAERGEVREESTLRLALGNQLLEAEEYELAVAVLSKLLQRQRLAAAPPSEVARTLMSLGHAHRHAERTAEALDSWRKAVAAFNRAGEFGEAARSLLAIGTLLSREDRDADAIVCFEAAVAAARKETEDAAVLPQALHALGHALCEAGDPDGITQLDEAIRLARDYGAHWYEADYSDTRARGLWALDHGPAAVSAALQAADLYSAADDAASAGNAELFAAHILSELDRPGDAVPMYRMVLDQPGISRMLLVAANLGLAAALDSLGRKNEAKQARQAAEEAAEE</sequence>
<dbReference type="SUPFAM" id="SSF48452">
    <property type="entry name" value="TPR-like"/>
    <property type="match status" value="2"/>
</dbReference>
<evidence type="ECO:0000313" key="2">
    <source>
        <dbReference type="Proteomes" id="UP001209654"/>
    </source>
</evidence>
<dbReference type="Pfam" id="PF13424">
    <property type="entry name" value="TPR_12"/>
    <property type="match status" value="1"/>
</dbReference>
<dbReference type="InterPro" id="IPR019734">
    <property type="entry name" value="TPR_rpt"/>
</dbReference>